<dbReference type="InParanoid" id="Q01TP0"/>
<feature type="domain" description="BF1531-like N-terminal" evidence="1">
    <location>
        <begin position="44"/>
        <end position="223"/>
    </location>
</feature>
<reference evidence="2" key="1">
    <citation type="submission" date="2006-10" db="EMBL/GenBank/DDBJ databases">
        <title>Complete sequence of Solibacter usitatus Ellin6076.</title>
        <authorList>
            <consortium name="US DOE Joint Genome Institute"/>
            <person name="Copeland A."/>
            <person name="Lucas S."/>
            <person name="Lapidus A."/>
            <person name="Barry K."/>
            <person name="Detter J.C."/>
            <person name="Glavina del Rio T."/>
            <person name="Hammon N."/>
            <person name="Israni S."/>
            <person name="Dalin E."/>
            <person name="Tice H."/>
            <person name="Pitluck S."/>
            <person name="Thompson L.S."/>
            <person name="Brettin T."/>
            <person name="Bruce D."/>
            <person name="Han C."/>
            <person name="Tapia R."/>
            <person name="Gilna P."/>
            <person name="Schmutz J."/>
            <person name="Larimer F."/>
            <person name="Land M."/>
            <person name="Hauser L."/>
            <person name="Kyrpides N."/>
            <person name="Mikhailova N."/>
            <person name="Janssen P.H."/>
            <person name="Kuske C.R."/>
            <person name="Richardson P."/>
        </authorList>
    </citation>
    <scope>NUCLEOTIDE SEQUENCE</scope>
    <source>
        <strain evidence="2">Ellin6076</strain>
    </source>
</reference>
<dbReference type="InterPro" id="IPR010033">
    <property type="entry name" value="HAD_SF_ppase_IIIC"/>
</dbReference>
<dbReference type="STRING" id="234267.Acid_6045"/>
<dbReference type="InterPro" id="IPR036412">
    <property type="entry name" value="HAD-like_sf"/>
</dbReference>
<dbReference type="KEGG" id="sus:Acid_6045"/>
<dbReference type="HOGENOM" id="CLU_018095_1_1_0"/>
<dbReference type="GO" id="GO:0016788">
    <property type="term" value="F:hydrolase activity, acting on ester bonds"/>
    <property type="evidence" value="ECO:0007669"/>
    <property type="project" value="UniProtKB-ARBA"/>
</dbReference>
<evidence type="ECO:0000313" key="2">
    <source>
        <dbReference type="EMBL" id="ABJ86980.1"/>
    </source>
</evidence>
<dbReference type="InterPro" id="IPR036514">
    <property type="entry name" value="SGNH_hydro_sf"/>
</dbReference>
<gene>
    <name evidence="2" type="ordered locus">Acid_6045</name>
</gene>
<name>Q01TP0_SOLUE</name>
<dbReference type="SUPFAM" id="SSF56784">
    <property type="entry name" value="HAD-like"/>
    <property type="match status" value="1"/>
</dbReference>
<dbReference type="InterPro" id="IPR023214">
    <property type="entry name" value="HAD_sf"/>
</dbReference>
<dbReference type="Gene3D" id="3.40.50.1000">
    <property type="entry name" value="HAD superfamily/HAD-like"/>
    <property type="match status" value="1"/>
</dbReference>
<sequence length="605" mass="67917">MFTVEKTSELLRCLESPVDLPKILRKRKFLKEALLQRTPRLTCRVAVLGGSTSAQVKSALEVFLLNRAIKPEFYESEYGRFSEEVLFDNPELEAFQPQVVYIHTSYRNLRTLPSVGATLKDSNIAVEQELARFRAIWKKLGERFPSCTIIQNNFELPAQRPLGNLEAGCHSGRVTFVNRLNFGFAEAASNNSKLFINDIQSIAADLGSEKWFDANYWFSYKLAATPFACAAIGSSLANIIAALYGCTRKCLILDLDNTLWGGVVGDDGVANLKLGSETALSESYLDFQHYVKELKARGILLAVCSKNEESAALDGLRHPDGVLRPEDFAVIKANWSPKHENIAEIAATLNIGLDSLVFVDDNPAERDIVRQNLPQVLVPEVGADPSQFATILERSGCFEVVSVNDEDLQRTRYYEENNVREQLQAGFKDYGEFLASLQMEGEVKPFCPVYLDRITQLTNKTNQFNCTTRRYTRAEIDQIAEDPRYIHLYGRLKDRFGDHGLISVVVGEIEGDALHIVLWLMSCRVLKRGMEDAMMNVLERHCQARGLRKVVGVYAPTPKNTMVAGLYGQLGFKKISEEPSGATTWHYHLPAECSLRNHSIEVEVK</sequence>
<organism evidence="2">
    <name type="scientific">Solibacter usitatus (strain Ellin6076)</name>
    <dbReference type="NCBI Taxonomy" id="234267"/>
    <lineage>
        <taxon>Bacteria</taxon>
        <taxon>Pseudomonadati</taxon>
        <taxon>Acidobacteriota</taxon>
        <taxon>Terriglobia</taxon>
        <taxon>Bryobacterales</taxon>
        <taxon>Solibacteraceae</taxon>
        <taxon>Candidatus Solibacter</taxon>
    </lineage>
</organism>
<evidence type="ECO:0000259" key="1">
    <source>
        <dbReference type="Pfam" id="PF21211"/>
    </source>
</evidence>
<dbReference type="Gene3D" id="3.40.50.1110">
    <property type="entry name" value="SGNH hydrolase"/>
    <property type="match status" value="1"/>
</dbReference>
<dbReference type="AlphaFoldDB" id="Q01TP0"/>
<dbReference type="EMBL" id="CP000473">
    <property type="protein sequence ID" value="ABJ86980.1"/>
    <property type="molecule type" value="Genomic_DNA"/>
</dbReference>
<dbReference type="NCBIfam" id="TIGR01686">
    <property type="entry name" value="FkbH"/>
    <property type="match status" value="1"/>
</dbReference>
<dbReference type="NCBIfam" id="TIGR01681">
    <property type="entry name" value="HAD-SF-IIIC"/>
    <property type="match status" value="1"/>
</dbReference>
<protein>
    <submittedName>
        <fullName evidence="2">FkbH like protein</fullName>
    </submittedName>
</protein>
<dbReference type="Pfam" id="PF21211">
    <property type="entry name" value="FkbH_N"/>
    <property type="match status" value="1"/>
</dbReference>
<dbReference type="InterPro" id="IPR010037">
    <property type="entry name" value="FkbH_domain"/>
</dbReference>
<proteinExistence type="predicted"/>
<dbReference type="eggNOG" id="COG3882">
    <property type="taxonomic scope" value="Bacteria"/>
</dbReference>
<dbReference type="SUPFAM" id="SSF55729">
    <property type="entry name" value="Acyl-CoA N-acyltransferases (Nat)"/>
    <property type="match status" value="1"/>
</dbReference>
<dbReference type="InterPro" id="IPR016181">
    <property type="entry name" value="Acyl_CoA_acyltransferase"/>
</dbReference>
<accession>Q01TP0</accession>
<dbReference type="InterPro" id="IPR049369">
    <property type="entry name" value="BF1531-like_N"/>
</dbReference>